<sequence>MSIKTLYGVVLKSNNGGEKMSSFLFKDSALNEAEKLVSLIKSSSKKGFKVYLSDLEYDEYKNVILSDSLIDSNSELIFEN</sequence>
<evidence type="ECO:0000313" key="4">
    <source>
        <dbReference type="Proteomes" id="UP001341297"/>
    </source>
</evidence>
<proteinExistence type="predicted"/>
<reference evidence="2 4" key="3">
    <citation type="submission" date="2023-03" db="EMBL/GenBank/DDBJ databases">
        <title>Agriculturally important microbes genome sequencing.</title>
        <authorList>
            <person name="Dunlap C."/>
        </authorList>
    </citation>
    <scope>NUCLEOTIDE SEQUENCE [LARGE SCALE GENOMIC DNA]</scope>
    <source>
        <strain evidence="2 4">CBP-3203</strain>
    </source>
</reference>
<dbReference type="EMBL" id="LECW02000082">
    <property type="protein sequence ID" value="KRT87098.1"/>
    <property type="molecule type" value="Genomic_DNA"/>
</dbReference>
<dbReference type="AlphaFoldDB" id="A0A0T6BI19"/>
<name>A0A0T6BI19_9BACI</name>
<reference evidence="1 3" key="1">
    <citation type="journal article" date="2015" name="Int. J. Syst. Evol. Microbiol.">
        <title>Bacillus glycinifermentans sp. nov., isolated from fermented soybean paste.</title>
        <authorList>
            <person name="Kim S.J."/>
            <person name="Dunlap C.A."/>
            <person name="Kwon S.W."/>
            <person name="Rooney A.P."/>
        </authorList>
    </citation>
    <scope>NUCLEOTIDE SEQUENCE [LARGE SCALE GENOMIC DNA]</scope>
    <source>
        <strain evidence="1 3">GO-13</strain>
    </source>
</reference>
<dbReference type="RefSeq" id="WP_048356560.1">
    <property type="nucleotide sequence ID" value="NZ_JARRTL010000027.1"/>
</dbReference>
<keyword evidence="4" id="KW-1185">Reference proteome</keyword>
<accession>A0A0T6BI19</accession>
<evidence type="ECO:0000313" key="2">
    <source>
        <dbReference type="EMBL" id="MEC0487145.1"/>
    </source>
</evidence>
<evidence type="ECO:0000313" key="3">
    <source>
        <dbReference type="Proteomes" id="UP000036168"/>
    </source>
</evidence>
<dbReference type="EMBL" id="JARRTL010000027">
    <property type="protein sequence ID" value="MEC0487145.1"/>
    <property type="molecule type" value="Genomic_DNA"/>
</dbReference>
<evidence type="ECO:0000313" key="1">
    <source>
        <dbReference type="EMBL" id="KRT87098.1"/>
    </source>
</evidence>
<dbReference type="OrthoDB" id="9919757at2"/>
<dbReference type="Proteomes" id="UP000036168">
    <property type="component" value="Unassembled WGS sequence"/>
</dbReference>
<protein>
    <submittedName>
        <fullName evidence="1">Uncharacterized protein</fullName>
    </submittedName>
</protein>
<organism evidence="1 3">
    <name type="scientific">Bacillus glycinifermentans</name>
    <dbReference type="NCBI Taxonomy" id="1664069"/>
    <lineage>
        <taxon>Bacteria</taxon>
        <taxon>Bacillati</taxon>
        <taxon>Bacillota</taxon>
        <taxon>Bacilli</taxon>
        <taxon>Bacillales</taxon>
        <taxon>Bacillaceae</taxon>
        <taxon>Bacillus</taxon>
    </lineage>
</organism>
<comment type="caution">
    <text evidence="1">The sequence shown here is derived from an EMBL/GenBank/DDBJ whole genome shotgun (WGS) entry which is preliminary data.</text>
</comment>
<reference evidence="1" key="2">
    <citation type="submission" date="2015-10" db="EMBL/GenBank/DDBJ databases">
        <authorList>
            <person name="Gilbert D.G."/>
        </authorList>
    </citation>
    <scope>NUCLEOTIDE SEQUENCE</scope>
    <source>
        <strain evidence="1">GO-13</strain>
    </source>
</reference>
<dbReference type="Proteomes" id="UP001341297">
    <property type="component" value="Unassembled WGS sequence"/>
</dbReference>
<gene>
    <name evidence="1" type="ORF">AB447_209020</name>
    <name evidence="2" type="ORF">P8828_20540</name>
</gene>